<gene>
    <name evidence="1" type="ORF">LepocDRAFT_00002240</name>
</gene>
<protein>
    <submittedName>
        <fullName evidence="1">Cytochrome oxidase maturation protein, cbb3-type</fullName>
    </submittedName>
</protein>
<dbReference type="EMBL" id="JH660679">
    <property type="protein sequence ID" value="EIM31493.1"/>
    <property type="molecule type" value="Genomic_DNA"/>
</dbReference>
<dbReference type="PANTHER" id="PTHR41532:SF1">
    <property type="entry name" value="FIXS PROTEIN"/>
    <property type="match status" value="1"/>
</dbReference>
<keyword evidence="2" id="KW-1185">Reference proteome</keyword>
<name>I4Z5K1_9BURK</name>
<dbReference type="PANTHER" id="PTHR41532">
    <property type="entry name" value="FIXS PROTEIN"/>
    <property type="match status" value="1"/>
</dbReference>
<dbReference type="Proteomes" id="UP000053899">
    <property type="component" value="Unassembled WGS sequence"/>
</dbReference>
<dbReference type="OrthoDB" id="9802763at2"/>
<dbReference type="NCBIfam" id="TIGR00847">
    <property type="entry name" value="ccoS"/>
    <property type="match status" value="1"/>
</dbReference>
<dbReference type="InterPro" id="IPR004714">
    <property type="entry name" value="Cyt_oxidase_maturation_cbb3"/>
</dbReference>
<accession>I4Z5K1</accession>
<dbReference type="Pfam" id="PF03597">
    <property type="entry name" value="FixS"/>
    <property type="match status" value="1"/>
</dbReference>
<organism evidence="1 2">
    <name type="scientific">Leptothrix ochracea L12</name>
    <dbReference type="NCBI Taxonomy" id="735332"/>
    <lineage>
        <taxon>Bacteria</taxon>
        <taxon>Pseudomonadati</taxon>
        <taxon>Pseudomonadota</taxon>
        <taxon>Betaproteobacteria</taxon>
        <taxon>Burkholderiales</taxon>
        <taxon>Sphaerotilaceae</taxon>
        <taxon>Leptothrix</taxon>
    </lineage>
</organism>
<proteinExistence type="predicted"/>
<evidence type="ECO:0000313" key="2">
    <source>
        <dbReference type="Proteomes" id="UP000053899"/>
    </source>
</evidence>
<dbReference type="GeneID" id="92352436"/>
<sequence length="56" mass="6215">MDILFLLIPLSVLLVLAVMGVFAWAVKSGQFDDLEREGERILWSNDGGVDGNQPRL</sequence>
<evidence type="ECO:0000313" key="1">
    <source>
        <dbReference type="EMBL" id="EIM31493.1"/>
    </source>
</evidence>
<dbReference type="AlphaFoldDB" id="I4Z5K1"/>
<reference evidence="1 2" key="1">
    <citation type="submission" date="2012-04" db="EMBL/GenBank/DDBJ databases">
        <title>Improved High-Quality Draft sequence of Leptothrix ochracea L12.</title>
        <authorList>
            <consortium name="US DOE Joint Genome Institute"/>
            <person name="Lucas S."/>
            <person name="Han J."/>
            <person name="Lapidus A."/>
            <person name="Cheng J.-F."/>
            <person name="Goodwin L."/>
            <person name="Pitluck S."/>
            <person name="Peters L."/>
            <person name="Zeytun A."/>
            <person name="Detter J.C."/>
            <person name="Han C."/>
            <person name="Tapia R."/>
            <person name="Land M."/>
            <person name="Hauser L."/>
            <person name="Kyrpides N."/>
            <person name="Ivanova N."/>
            <person name="Pagani I."/>
            <person name="Stepanauskas R."/>
            <person name="Masland D."/>
            <person name="Poulton N."/>
            <person name="Emerson D."/>
            <person name="Fleming E."/>
            <person name="Woyke T."/>
        </authorList>
    </citation>
    <scope>NUCLEOTIDE SEQUENCE [LARGE SCALE GENOMIC DNA]</scope>
    <source>
        <strain evidence="1 2">L12</strain>
    </source>
</reference>
<dbReference type="RefSeq" id="WP_009453407.1">
    <property type="nucleotide sequence ID" value="NZ_JH660679.1"/>
</dbReference>
<dbReference type="HOGENOM" id="CLU_176840_4_2_4"/>